<evidence type="ECO:0000256" key="4">
    <source>
        <dbReference type="ARBA" id="ARBA00022960"/>
    </source>
</evidence>
<feature type="transmembrane region" description="Helical" evidence="8">
    <location>
        <begin position="374"/>
        <end position="393"/>
    </location>
</feature>
<keyword evidence="4" id="KW-0133">Cell shape</keyword>
<sequence length="513" mass="56974">MSKLRIASILFLLSTFFLKFSSMLRDMVIANLFGDSYVTDAYIAAMTIPNAIILFMLTGMKDAFLPSYYKYERLGKGFSHLTNIVKGTFWISAVITIVGVILSPLLIRQLYPNFNEHGTDIAVWTAVIYFLSVAIVGVNAVYEGYFDAQKKFSFSTFSQTIVVLCTIGGALLLHRQMGIYSVPFGYFVGTVLSFLIKLFYLRPRHFLLWSQPLDRKEVSSFYMVFLPIGLTTAVGQVNLFVNTLFSARLGEGVVSDLNYAFRLVNIPQAIFGVTIATIVFPLLAEAKTKNDMRLFKVGIEKGLIYMFLFLAPTVAGMLVLMKELVQAFYERGAFTASATAQTSEYAVLYMGSVLFYSIQAVIAKGFYTLEKGHYMLRVGILSIIVNIIFNAILSNTIGAAGLALSSSLVGLVYSVITFTTLYNISGGFRLAVIGKEYAKIIACAAVMTIVLLFIKYNLHAERLSLIPYLAVMIISGAAIYFVALWLFRVQSFKEILTKGRIKKVSASRETGEL</sequence>
<feature type="transmembrane region" description="Helical" evidence="8">
    <location>
        <begin position="154"/>
        <end position="173"/>
    </location>
</feature>
<evidence type="ECO:0000256" key="3">
    <source>
        <dbReference type="ARBA" id="ARBA00022692"/>
    </source>
</evidence>
<dbReference type="PANTHER" id="PTHR47019">
    <property type="entry name" value="LIPID II FLIPPASE MURJ"/>
    <property type="match status" value="1"/>
</dbReference>
<dbReference type="GO" id="GO:0005886">
    <property type="term" value="C:plasma membrane"/>
    <property type="evidence" value="ECO:0007669"/>
    <property type="project" value="UniProtKB-SubCell"/>
</dbReference>
<protein>
    <submittedName>
        <fullName evidence="9">Putative peptidoglycan lipid II flippase</fullName>
    </submittedName>
</protein>
<keyword evidence="6 8" id="KW-1133">Transmembrane helix</keyword>
<feature type="transmembrane region" description="Helical" evidence="8">
    <location>
        <begin position="466"/>
        <end position="487"/>
    </location>
</feature>
<evidence type="ECO:0000256" key="1">
    <source>
        <dbReference type="ARBA" id="ARBA00004651"/>
    </source>
</evidence>
<feature type="transmembrane region" description="Helical" evidence="8">
    <location>
        <begin position="346"/>
        <end position="367"/>
    </location>
</feature>
<accession>A0A7V9Z5R3</accession>
<keyword evidence="2" id="KW-1003">Cell membrane</keyword>
<dbReference type="Pfam" id="PF03023">
    <property type="entry name" value="MurJ"/>
    <property type="match status" value="1"/>
</dbReference>
<comment type="subcellular location">
    <subcellularLocation>
        <location evidence="1">Cell membrane</location>
        <topology evidence="1">Multi-pass membrane protein</topology>
    </subcellularLocation>
</comment>
<evidence type="ECO:0000313" key="9">
    <source>
        <dbReference type="EMBL" id="MBA2874559.1"/>
    </source>
</evidence>
<feature type="transmembrane region" description="Helical" evidence="8">
    <location>
        <begin position="436"/>
        <end position="454"/>
    </location>
</feature>
<feature type="transmembrane region" description="Helical" evidence="8">
    <location>
        <begin position="399"/>
        <end position="424"/>
    </location>
</feature>
<evidence type="ECO:0000256" key="5">
    <source>
        <dbReference type="ARBA" id="ARBA00022984"/>
    </source>
</evidence>
<feature type="transmembrane region" description="Helical" evidence="8">
    <location>
        <begin position="261"/>
        <end position="283"/>
    </location>
</feature>
<feature type="transmembrane region" description="Helical" evidence="8">
    <location>
        <begin position="41"/>
        <end position="60"/>
    </location>
</feature>
<feature type="transmembrane region" description="Helical" evidence="8">
    <location>
        <begin position="221"/>
        <end position="241"/>
    </location>
</feature>
<evidence type="ECO:0000256" key="2">
    <source>
        <dbReference type="ARBA" id="ARBA00022475"/>
    </source>
</evidence>
<proteinExistence type="predicted"/>
<evidence type="ECO:0000256" key="7">
    <source>
        <dbReference type="ARBA" id="ARBA00023136"/>
    </source>
</evidence>
<dbReference type="RefSeq" id="WP_181555456.1">
    <property type="nucleotide sequence ID" value="NZ_CP064060.1"/>
</dbReference>
<name>A0A7V9Z5R3_9BACL</name>
<dbReference type="GO" id="GO:0008360">
    <property type="term" value="P:regulation of cell shape"/>
    <property type="evidence" value="ECO:0007669"/>
    <property type="project" value="UniProtKB-KW"/>
</dbReference>
<keyword evidence="3 8" id="KW-0812">Transmembrane</keyword>
<feature type="transmembrane region" description="Helical" evidence="8">
    <location>
        <begin position="179"/>
        <end position="200"/>
    </location>
</feature>
<evidence type="ECO:0000256" key="8">
    <source>
        <dbReference type="SAM" id="Phobius"/>
    </source>
</evidence>
<organism evidence="9 10">
    <name type="scientific">Thermaerobacillus caldiproteolyticus</name>
    <dbReference type="NCBI Taxonomy" id="247480"/>
    <lineage>
        <taxon>Bacteria</taxon>
        <taxon>Bacillati</taxon>
        <taxon>Bacillota</taxon>
        <taxon>Bacilli</taxon>
        <taxon>Bacillales</taxon>
        <taxon>Anoxybacillaceae</taxon>
        <taxon>Thermaerobacillus</taxon>
    </lineage>
</organism>
<dbReference type="PANTHER" id="PTHR47019:SF1">
    <property type="entry name" value="LIPID II FLIPPASE MURJ"/>
    <property type="match status" value="1"/>
</dbReference>
<gene>
    <name evidence="9" type="ORF">HNR31_001329</name>
</gene>
<dbReference type="GO" id="GO:0034204">
    <property type="term" value="P:lipid translocation"/>
    <property type="evidence" value="ECO:0007669"/>
    <property type="project" value="TreeGrafter"/>
</dbReference>
<dbReference type="InterPro" id="IPR051050">
    <property type="entry name" value="Lipid_II_flippase_MurJ/MviN"/>
</dbReference>
<feature type="transmembrane region" description="Helical" evidence="8">
    <location>
        <begin position="303"/>
        <end position="321"/>
    </location>
</feature>
<dbReference type="InterPro" id="IPR004268">
    <property type="entry name" value="MurJ"/>
</dbReference>
<dbReference type="PRINTS" id="PR01806">
    <property type="entry name" value="VIRFACTRMVIN"/>
</dbReference>
<comment type="caution">
    <text evidence="9">The sequence shown here is derived from an EMBL/GenBank/DDBJ whole genome shotgun (WGS) entry which is preliminary data.</text>
</comment>
<dbReference type="Proteomes" id="UP000523087">
    <property type="component" value="Unassembled WGS sequence"/>
</dbReference>
<dbReference type="EMBL" id="JACDUT010000003">
    <property type="protein sequence ID" value="MBA2874559.1"/>
    <property type="molecule type" value="Genomic_DNA"/>
</dbReference>
<feature type="transmembrane region" description="Helical" evidence="8">
    <location>
        <begin position="121"/>
        <end position="142"/>
    </location>
</feature>
<keyword evidence="7 8" id="KW-0472">Membrane</keyword>
<dbReference type="GO" id="GO:0015648">
    <property type="term" value="F:lipid-linked peptidoglycan transporter activity"/>
    <property type="evidence" value="ECO:0007669"/>
    <property type="project" value="TreeGrafter"/>
</dbReference>
<reference evidence="9 10" key="1">
    <citation type="submission" date="2020-07" db="EMBL/GenBank/DDBJ databases">
        <title>Genomic Encyclopedia of Type Strains, Phase IV (KMG-IV): sequencing the most valuable type-strain genomes for metagenomic binning, comparative biology and taxonomic classification.</title>
        <authorList>
            <person name="Goeker M."/>
        </authorList>
    </citation>
    <scope>NUCLEOTIDE SEQUENCE [LARGE SCALE GENOMIC DNA]</scope>
    <source>
        <strain evidence="9 10">DSM 15730</strain>
    </source>
</reference>
<keyword evidence="10" id="KW-1185">Reference proteome</keyword>
<dbReference type="GO" id="GO:0009252">
    <property type="term" value="P:peptidoglycan biosynthetic process"/>
    <property type="evidence" value="ECO:0007669"/>
    <property type="project" value="UniProtKB-KW"/>
</dbReference>
<feature type="transmembrane region" description="Helical" evidence="8">
    <location>
        <begin position="81"/>
        <end position="101"/>
    </location>
</feature>
<evidence type="ECO:0000256" key="6">
    <source>
        <dbReference type="ARBA" id="ARBA00022989"/>
    </source>
</evidence>
<evidence type="ECO:0000313" key="10">
    <source>
        <dbReference type="Proteomes" id="UP000523087"/>
    </source>
</evidence>
<dbReference type="AlphaFoldDB" id="A0A7V9Z5R3"/>
<keyword evidence="5" id="KW-0573">Peptidoglycan synthesis</keyword>